<dbReference type="STRING" id="90262.A0A1X2IVZ6"/>
<dbReference type="PANTHER" id="PTHR22775:SF3">
    <property type="entry name" value="SORTING NEXIN-13"/>
    <property type="match status" value="1"/>
</dbReference>
<evidence type="ECO:0000313" key="3">
    <source>
        <dbReference type="Proteomes" id="UP000193560"/>
    </source>
</evidence>
<evidence type="ECO:0000259" key="1">
    <source>
        <dbReference type="Pfam" id="PF08628"/>
    </source>
</evidence>
<dbReference type="PANTHER" id="PTHR22775">
    <property type="entry name" value="SORTING NEXIN"/>
    <property type="match status" value="1"/>
</dbReference>
<dbReference type="OrthoDB" id="5582218at2759"/>
<sequence>MRWEPMLETNTFMDMHRFLEQTILHVLSEPFLVFYLRLGRDLLWPDGVLIQRGPAVTPLQREQMRIRAERLLVVALPQPVAKALFGTTDLNQLQSHLHDTLAPLQHKYINKHLIYLLIDLVISKVFPELVDPPHHLSSDTILHG</sequence>
<protein>
    <recommendedName>
        <fullName evidence="1">Sorting nexin C-terminal domain-containing protein</fullName>
    </recommendedName>
</protein>
<comment type="caution">
    <text evidence="2">The sequence shown here is derived from an EMBL/GenBank/DDBJ whole genome shotgun (WGS) entry which is preliminary data.</text>
</comment>
<dbReference type="EMBL" id="MCGE01000003">
    <property type="protein sequence ID" value="ORZ23239.1"/>
    <property type="molecule type" value="Genomic_DNA"/>
</dbReference>
<reference evidence="2 3" key="1">
    <citation type="submission" date="2016-07" db="EMBL/GenBank/DDBJ databases">
        <title>Pervasive Adenine N6-methylation of Active Genes in Fungi.</title>
        <authorList>
            <consortium name="DOE Joint Genome Institute"/>
            <person name="Mondo S.J."/>
            <person name="Dannebaum R.O."/>
            <person name="Kuo R.C."/>
            <person name="Labutti K."/>
            <person name="Haridas S."/>
            <person name="Kuo A."/>
            <person name="Salamov A."/>
            <person name="Ahrendt S.R."/>
            <person name="Lipzen A."/>
            <person name="Sullivan W."/>
            <person name="Andreopoulos W.B."/>
            <person name="Clum A."/>
            <person name="Lindquist E."/>
            <person name="Daum C."/>
            <person name="Ramamoorthy G.K."/>
            <person name="Gryganskyi A."/>
            <person name="Culley D."/>
            <person name="Magnuson J.K."/>
            <person name="James T.Y."/>
            <person name="O'Malley M.A."/>
            <person name="Stajich J.E."/>
            <person name="Spatafora J.W."/>
            <person name="Visel A."/>
            <person name="Grigoriev I.V."/>
        </authorList>
    </citation>
    <scope>NUCLEOTIDE SEQUENCE [LARGE SCALE GENOMIC DNA]</scope>
    <source>
        <strain evidence="2 3">NRRL 1336</strain>
    </source>
</reference>
<dbReference type="GO" id="GO:0035091">
    <property type="term" value="F:phosphatidylinositol binding"/>
    <property type="evidence" value="ECO:0007669"/>
    <property type="project" value="TreeGrafter"/>
</dbReference>
<proteinExistence type="predicted"/>
<organism evidence="2 3">
    <name type="scientific">Absidia repens</name>
    <dbReference type="NCBI Taxonomy" id="90262"/>
    <lineage>
        <taxon>Eukaryota</taxon>
        <taxon>Fungi</taxon>
        <taxon>Fungi incertae sedis</taxon>
        <taxon>Mucoromycota</taxon>
        <taxon>Mucoromycotina</taxon>
        <taxon>Mucoromycetes</taxon>
        <taxon>Mucorales</taxon>
        <taxon>Cunninghamellaceae</taxon>
        <taxon>Absidia</taxon>
    </lineage>
</organism>
<dbReference type="Proteomes" id="UP000193560">
    <property type="component" value="Unassembled WGS sequence"/>
</dbReference>
<accession>A0A1X2IVZ6</accession>
<gene>
    <name evidence="2" type="ORF">BCR42DRAFT_131983</name>
</gene>
<keyword evidence="3" id="KW-1185">Reference proteome</keyword>
<evidence type="ECO:0000313" key="2">
    <source>
        <dbReference type="EMBL" id="ORZ23239.1"/>
    </source>
</evidence>
<feature type="domain" description="Sorting nexin C-terminal" evidence="1">
    <location>
        <begin position="16"/>
        <end position="101"/>
    </location>
</feature>
<dbReference type="InterPro" id="IPR013937">
    <property type="entry name" value="Sorting_nexin_C"/>
</dbReference>
<dbReference type="Pfam" id="PF08628">
    <property type="entry name" value="Nexin_C"/>
    <property type="match status" value="1"/>
</dbReference>
<dbReference type="AlphaFoldDB" id="A0A1X2IVZ6"/>
<name>A0A1X2IVZ6_9FUNG</name>